<dbReference type="SUPFAM" id="SSF52540">
    <property type="entry name" value="P-loop containing nucleoside triphosphate hydrolases"/>
    <property type="match status" value="1"/>
</dbReference>
<keyword evidence="3" id="KW-0547">Nucleotide-binding</keyword>
<dbReference type="PROSITE" id="PS00690">
    <property type="entry name" value="DEAH_ATP_HELICASE"/>
    <property type="match status" value="1"/>
</dbReference>
<dbReference type="Gene3D" id="1.20.120.1080">
    <property type="match status" value="1"/>
</dbReference>
<feature type="compositionally biased region" description="Low complexity" evidence="8">
    <location>
        <begin position="39"/>
        <end position="50"/>
    </location>
</feature>
<evidence type="ECO:0000313" key="11">
    <source>
        <dbReference type="EMBL" id="KXZ50497.1"/>
    </source>
</evidence>
<dbReference type="SMART" id="SM00487">
    <property type="entry name" value="DEXDc"/>
    <property type="match status" value="1"/>
</dbReference>
<keyword evidence="6" id="KW-0067">ATP-binding</keyword>
<protein>
    <recommendedName>
        <fullName evidence="2">RNA helicase</fullName>
        <ecNumber evidence="2">3.6.4.13</ecNumber>
    </recommendedName>
</protein>
<dbReference type="OrthoDB" id="10253254at2759"/>
<dbReference type="CDD" id="cd18791">
    <property type="entry name" value="SF2_C_RHA"/>
    <property type="match status" value="1"/>
</dbReference>
<name>A0A150GL36_GONPE</name>
<dbReference type="GO" id="GO:0003723">
    <property type="term" value="F:RNA binding"/>
    <property type="evidence" value="ECO:0007669"/>
    <property type="project" value="TreeGrafter"/>
</dbReference>
<dbReference type="SMART" id="SM00847">
    <property type="entry name" value="HA2"/>
    <property type="match status" value="1"/>
</dbReference>
<evidence type="ECO:0000256" key="1">
    <source>
        <dbReference type="ARBA" id="ARBA00008792"/>
    </source>
</evidence>
<dbReference type="AlphaFoldDB" id="A0A150GL36"/>
<dbReference type="InterPro" id="IPR002464">
    <property type="entry name" value="DNA/RNA_helicase_DEAH_CS"/>
</dbReference>
<dbReference type="EC" id="3.6.4.13" evidence="2"/>
<dbReference type="Pfam" id="PF00271">
    <property type="entry name" value="Helicase_C"/>
    <property type="match status" value="1"/>
</dbReference>
<dbReference type="PROSITE" id="PS51192">
    <property type="entry name" value="HELICASE_ATP_BIND_1"/>
    <property type="match status" value="1"/>
</dbReference>
<dbReference type="InterPro" id="IPR007502">
    <property type="entry name" value="Helicase-assoc_dom"/>
</dbReference>
<dbReference type="Proteomes" id="UP000075714">
    <property type="component" value="Unassembled WGS sequence"/>
</dbReference>
<dbReference type="GO" id="GO:0005524">
    <property type="term" value="F:ATP binding"/>
    <property type="evidence" value="ECO:0007669"/>
    <property type="project" value="UniProtKB-KW"/>
</dbReference>
<evidence type="ECO:0000256" key="4">
    <source>
        <dbReference type="ARBA" id="ARBA00022801"/>
    </source>
</evidence>
<evidence type="ECO:0000256" key="8">
    <source>
        <dbReference type="SAM" id="MobiDB-lite"/>
    </source>
</evidence>
<evidence type="ECO:0000256" key="2">
    <source>
        <dbReference type="ARBA" id="ARBA00012552"/>
    </source>
</evidence>
<feature type="compositionally biased region" description="Low complexity" evidence="8">
    <location>
        <begin position="84"/>
        <end position="93"/>
    </location>
</feature>
<comment type="similarity">
    <text evidence="1">Belongs to the DEAD box helicase family. DEAH subfamily.</text>
</comment>
<keyword evidence="12" id="KW-1185">Reference proteome</keyword>
<evidence type="ECO:0000313" key="12">
    <source>
        <dbReference type="Proteomes" id="UP000075714"/>
    </source>
</evidence>
<evidence type="ECO:0000259" key="9">
    <source>
        <dbReference type="PROSITE" id="PS51192"/>
    </source>
</evidence>
<reference evidence="12" key="1">
    <citation type="journal article" date="2016" name="Nat. Commun.">
        <title>The Gonium pectorale genome demonstrates co-option of cell cycle regulation during the evolution of multicellularity.</title>
        <authorList>
            <person name="Hanschen E.R."/>
            <person name="Marriage T.N."/>
            <person name="Ferris P.J."/>
            <person name="Hamaji T."/>
            <person name="Toyoda A."/>
            <person name="Fujiyama A."/>
            <person name="Neme R."/>
            <person name="Noguchi H."/>
            <person name="Minakuchi Y."/>
            <person name="Suzuki M."/>
            <person name="Kawai-Toyooka H."/>
            <person name="Smith D.R."/>
            <person name="Sparks H."/>
            <person name="Anderson J."/>
            <person name="Bakaric R."/>
            <person name="Luria V."/>
            <person name="Karger A."/>
            <person name="Kirschner M.W."/>
            <person name="Durand P.M."/>
            <person name="Michod R.E."/>
            <person name="Nozaki H."/>
            <person name="Olson B.J."/>
        </authorList>
    </citation>
    <scope>NUCLEOTIDE SEQUENCE [LARGE SCALE GENOMIC DNA]</scope>
    <source>
        <strain evidence="12">NIES-2863</strain>
    </source>
</reference>
<dbReference type="PANTHER" id="PTHR18934:SF136">
    <property type="entry name" value="ATP-DEPENDENT RNA HELICASE DHX35-RELATED"/>
    <property type="match status" value="1"/>
</dbReference>
<evidence type="ECO:0000256" key="3">
    <source>
        <dbReference type="ARBA" id="ARBA00022741"/>
    </source>
</evidence>
<dbReference type="Pfam" id="PF00270">
    <property type="entry name" value="DEAD"/>
    <property type="match status" value="1"/>
</dbReference>
<gene>
    <name evidence="11" type="ORF">GPECTOR_16g672</name>
</gene>
<feature type="region of interest" description="Disordered" evidence="8">
    <location>
        <begin position="1"/>
        <end position="116"/>
    </location>
</feature>
<dbReference type="SMART" id="SM00490">
    <property type="entry name" value="HELICc"/>
    <property type="match status" value="1"/>
</dbReference>
<proteinExistence type="inferred from homology"/>
<dbReference type="FunFam" id="3.40.50.300:FF:000145">
    <property type="entry name" value="probable ATP-dependent RNA helicase DHX40"/>
    <property type="match status" value="1"/>
</dbReference>
<dbReference type="InterPro" id="IPR027417">
    <property type="entry name" value="P-loop_NTPase"/>
</dbReference>
<organism evidence="11 12">
    <name type="scientific">Gonium pectorale</name>
    <name type="common">Green alga</name>
    <dbReference type="NCBI Taxonomy" id="33097"/>
    <lineage>
        <taxon>Eukaryota</taxon>
        <taxon>Viridiplantae</taxon>
        <taxon>Chlorophyta</taxon>
        <taxon>core chlorophytes</taxon>
        <taxon>Chlorophyceae</taxon>
        <taxon>CS clade</taxon>
        <taxon>Chlamydomonadales</taxon>
        <taxon>Volvocaceae</taxon>
        <taxon>Gonium</taxon>
    </lineage>
</organism>
<evidence type="ECO:0000259" key="10">
    <source>
        <dbReference type="PROSITE" id="PS51194"/>
    </source>
</evidence>
<evidence type="ECO:0000256" key="5">
    <source>
        <dbReference type="ARBA" id="ARBA00022806"/>
    </source>
</evidence>
<dbReference type="STRING" id="33097.A0A150GL36"/>
<dbReference type="PANTHER" id="PTHR18934">
    <property type="entry name" value="ATP-DEPENDENT RNA HELICASE"/>
    <property type="match status" value="1"/>
</dbReference>
<keyword evidence="5" id="KW-0347">Helicase</keyword>
<feature type="domain" description="Helicase C-terminal" evidence="10">
    <location>
        <begin position="340"/>
        <end position="524"/>
    </location>
</feature>
<dbReference type="GO" id="GO:0003724">
    <property type="term" value="F:RNA helicase activity"/>
    <property type="evidence" value="ECO:0007669"/>
    <property type="project" value="UniProtKB-EC"/>
</dbReference>
<evidence type="ECO:0000256" key="6">
    <source>
        <dbReference type="ARBA" id="ARBA00022840"/>
    </source>
</evidence>
<keyword evidence="4" id="KW-0378">Hydrolase</keyword>
<feature type="domain" description="Helicase ATP-binding" evidence="9">
    <location>
        <begin position="126"/>
        <end position="291"/>
    </location>
</feature>
<evidence type="ECO:0000256" key="7">
    <source>
        <dbReference type="ARBA" id="ARBA00047984"/>
    </source>
</evidence>
<dbReference type="FunFam" id="3.40.50.300:FF:000578">
    <property type="entry name" value="probable ATP-dependent RNA helicase DHX35"/>
    <property type="match status" value="1"/>
</dbReference>
<dbReference type="InterPro" id="IPR011545">
    <property type="entry name" value="DEAD/DEAH_box_helicase_dom"/>
</dbReference>
<dbReference type="Gene3D" id="3.40.50.300">
    <property type="entry name" value="P-loop containing nucleotide triphosphate hydrolases"/>
    <property type="match status" value="2"/>
</dbReference>
<sequence length="782" mass="82974">MDSGTGGFLRPGVKSGSAFGVQFDRPPAARGSKHRADGRAAAASASAPDAGTKRSRHAAHGPDGPGTAPGRTGHGAGDSDSDSDPGPSGRPFPEGVPRGPDLPPMNPSYRYGDPSLPVSRHRRQILYLVERHAVTLIVGETGSGKSTQVPQFLYEAGWAAGGYAIAVTQPRRVAAASVAARVAEEMGVDLGTTVGYAVRFDSAVTQGRTRIKYLTDGVLLREMMDDPLLTSYSVVMVDEAHERSLATDMLLGLLKKVLRRRPDLRLIISSATLEAERLRQFFDTTAITAAATATTTAWAPGSDPDRSPAVLTVEGRTHPVQVHYLEAPAPDYVTAAVEAAVDIHCEDVPGDVLIFLTGQEEVQSAVSLLEENARRLASSRGYSTKMLPLPLYAGLHGSQQSAVFRPTPRGYRKVVVATNVAETSITLEGVVYVIDCCFVKLRAFDPLTGLEALHVAPLSAAGAAQRAGRAGRLRAGHCFRLCTEEDFAKLMPPLKALGVDNVMRFDWLAPPPAEAMVRALEDLHALRVLDDDARLTRDVGMALAALPLDPPVGAALLASRRLGCVEEMLTLAALMAGGGGHTVWVAAPGSSRALEAAQAKFAAAEGDAVTLLNVHRAWRAHGRSGAWAQRHCLHQSALLRADDARDQLLGCMRRLGLLPHDSPPPSCGREVEPICRALAAGLFLNAAVLEGTEYDPLAPEGDPGTARYRLVRYTQHKTAPCVVFANAQQQAGAAAGRGGASGSGGAWFEMQGVTAVRPEWLHELAPHMFARRGRTGEPPAED</sequence>
<dbReference type="PROSITE" id="PS51194">
    <property type="entry name" value="HELICASE_CTER"/>
    <property type="match status" value="1"/>
</dbReference>
<dbReference type="EMBL" id="LSYV01000017">
    <property type="protein sequence ID" value="KXZ50497.1"/>
    <property type="molecule type" value="Genomic_DNA"/>
</dbReference>
<comment type="caution">
    <text evidence="11">The sequence shown here is derived from an EMBL/GenBank/DDBJ whole genome shotgun (WGS) entry which is preliminary data.</text>
</comment>
<dbReference type="InterPro" id="IPR001650">
    <property type="entry name" value="Helicase_C-like"/>
</dbReference>
<dbReference type="GO" id="GO:0016787">
    <property type="term" value="F:hydrolase activity"/>
    <property type="evidence" value="ECO:0007669"/>
    <property type="project" value="UniProtKB-KW"/>
</dbReference>
<dbReference type="InterPro" id="IPR014001">
    <property type="entry name" value="Helicase_ATP-bd"/>
</dbReference>
<accession>A0A150GL36</accession>
<comment type="catalytic activity">
    <reaction evidence="7">
        <text>ATP + H2O = ADP + phosphate + H(+)</text>
        <dbReference type="Rhea" id="RHEA:13065"/>
        <dbReference type="ChEBI" id="CHEBI:15377"/>
        <dbReference type="ChEBI" id="CHEBI:15378"/>
        <dbReference type="ChEBI" id="CHEBI:30616"/>
        <dbReference type="ChEBI" id="CHEBI:43474"/>
        <dbReference type="ChEBI" id="CHEBI:456216"/>
        <dbReference type="EC" id="3.6.4.13"/>
    </reaction>
</comment>